<dbReference type="SUPFAM" id="SSF48230">
    <property type="entry name" value="Chondroitin AC/alginate lyase"/>
    <property type="match status" value="1"/>
</dbReference>
<dbReference type="EMBL" id="QVMU01000001">
    <property type="protein sequence ID" value="RJX75264.1"/>
    <property type="molecule type" value="Genomic_DNA"/>
</dbReference>
<dbReference type="InterPro" id="IPR003159">
    <property type="entry name" value="Lyase_8_central_dom"/>
</dbReference>
<feature type="domain" description="Polysaccharide lyase 8 N-terminal alpha-helical" evidence="8">
    <location>
        <begin position="50"/>
        <end position="375"/>
    </location>
</feature>
<dbReference type="InterPro" id="IPR004103">
    <property type="entry name" value="Lyase_8_C"/>
</dbReference>
<dbReference type="GO" id="GO:0016837">
    <property type="term" value="F:carbon-oxygen lyase activity, acting on polysaccharides"/>
    <property type="evidence" value="ECO:0007669"/>
    <property type="project" value="UniProtKB-ARBA"/>
</dbReference>
<dbReference type="Pfam" id="PF02278">
    <property type="entry name" value="Lyase_8"/>
    <property type="match status" value="1"/>
</dbReference>
<dbReference type="SUPFAM" id="SSF49863">
    <property type="entry name" value="Hyaluronate lyase-like, C-terminal domain"/>
    <property type="match status" value="1"/>
</dbReference>
<feature type="active site" evidence="4">
    <location>
        <position position="334"/>
    </location>
</feature>
<dbReference type="CDD" id="cd01083">
    <property type="entry name" value="GAG_Lyase"/>
    <property type="match status" value="1"/>
</dbReference>
<evidence type="ECO:0000256" key="1">
    <source>
        <dbReference type="ARBA" id="ARBA00006699"/>
    </source>
</evidence>
<comment type="similarity">
    <text evidence="1">Belongs to the polysaccharide lyase 8 family.</text>
</comment>
<dbReference type="Gene3D" id="1.50.10.100">
    <property type="entry name" value="Chondroitin AC/alginate lyase"/>
    <property type="match status" value="1"/>
</dbReference>
<evidence type="ECO:0000256" key="2">
    <source>
        <dbReference type="ARBA" id="ARBA00022729"/>
    </source>
</evidence>
<reference evidence="9 10" key="1">
    <citation type="submission" date="2018-08" db="EMBL/GenBank/DDBJ databases">
        <title>Vibrio isolated from the Eastern China Marginal Seas.</title>
        <authorList>
            <person name="Li Y."/>
        </authorList>
    </citation>
    <scope>NUCLEOTIDE SEQUENCE [LARGE SCALE GENOMIC DNA]</scope>
    <source>
        <strain evidence="9 10">BEI233</strain>
    </source>
</reference>
<keyword evidence="2 5" id="KW-0732">Signal</keyword>
<dbReference type="InterPro" id="IPR008929">
    <property type="entry name" value="Chondroitin_lyas"/>
</dbReference>
<dbReference type="GO" id="GO:0005975">
    <property type="term" value="P:carbohydrate metabolic process"/>
    <property type="evidence" value="ECO:0007669"/>
    <property type="project" value="InterPro"/>
</dbReference>
<dbReference type="RefSeq" id="WP_120029020.1">
    <property type="nucleotide sequence ID" value="NZ_QVMU01000001.1"/>
</dbReference>
<protein>
    <recommendedName>
        <fullName evidence="11">Hyaluronate lyase</fullName>
    </recommendedName>
</protein>
<feature type="domain" description="Polysaccharide lyase family 8 C-terminal" evidence="7">
    <location>
        <begin position="678"/>
        <end position="741"/>
    </location>
</feature>
<evidence type="ECO:0000313" key="9">
    <source>
        <dbReference type="EMBL" id="RJX75264.1"/>
    </source>
</evidence>
<accession>A0A3A6R1S7</accession>
<dbReference type="Proteomes" id="UP000273252">
    <property type="component" value="Unassembled WGS sequence"/>
</dbReference>
<evidence type="ECO:0000313" key="10">
    <source>
        <dbReference type="Proteomes" id="UP000273252"/>
    </source>
</evidence>
<evidence type="ECO:0008006" key="11">
    <source>
        <dbReference type="Google" id="ProtNLM"/>
    </source>
</evidence>
<dbReference type="InterPro" id="IPR011013">
    <property type="entry name" value="Gal_mutarotase_sf_dom"/>
</dbReference>
<evidence type="ECO:0000256" key="3">
    <source>
        <dbReference type="ARBA" id="ARBA00023239"/>
    </source>
</evidence>
<keyword evidence="10" id="KW-1185">Reference proteome</keyword>
<dbReference type="PROSITE" id="PS51257">
    <property type="entry name" value="PROKAR_LIPOPROTEIN"/>
    <property type="match status" value="1"/>
</dbReference>
<gene>
    <name evidence="9" type="ORF">DZ860_00845</name>
</gene>
<evidence type="ECO:0000259" key="6">
    <source>
        <dbReference type="Pfam" id="PF02278"/>
    </source>
</evidence>
<dbReference type="Gene3D" id="2.60.220.10">
    <property type="entry name" value="Polysaccharide lyase family 8-like, C-terminal"/>
    <property type="match status" value="1"/>
</dbReference>
<feature type="signal peptide" evidence="5">
    <location>
        <begin position="1"/>
        <end position="20"/>
    </location>
</feature>
<evidence type="ECO:0000259" key="8">
    <source>
        <dbReference type="Pfam" id="PF08124"/>
    </source>
</evidence>
<dbReference type="PANTHER" id="PTHR38481">
    <property type="entry name" value="HYALURONATE LYASE"/>
    <property type="match status" value="1"/>
</dbReference>
<dbReference type="OrthoDB" id="6636047at2"/>
<dbReference type="InterPro" id="IPR011071">
    <property type="entry name" value="Lyase_8-like_C"/>
</dbReference>
<dbReference type="GO" id="GO:0005576">
    <property type="term" value="C:extracellular region"/>
    <property type="evidence" value="ECO:0007669"/>
    <property type="project" value="InterPro"/>
</dbReference>
<feature type="chain" id="PRO_5017180033" description="Hyaluronate lyase" evidence="5">
    <location>
        <begin position="21"/>
        <end position="787"/>
    </location>
</feature>
<dbReference type="Pfam" id="PF08124">
    <property type="entry name" value="Lyase_8_N"/>
    <property type="match status" value="1"/>
</dbReference>
<dbReference type="Gene3D" id="2.70.98.10">
    <property type="match status" value="1"/>
</dbReference>
<dbReference type="InterPro" id="IPR014718">
    <property type="entry name" value="GH-type_carb-bd"/>
</dbReference>
<evidence type="ECO:0000256" key="4">
    <source>
        <dbReference type="PIRSR" id="PIRSR638970-1"/>
    </source>
</evidence>
<feature type="active site" evidence="4">
    <location>
        <position position="272"/>
    </location>
</feature>
<dbReference type="PANTHER" id="PTHR38481:SF1">
    <property type="entry name" value="HYALURONATE LYASE"/>
    <property type="match status" value="1"/>
</dbReference>
<evidence type="ECO:0000259" key="7">
    <source>
        <dbReference type="Pfam" id="PF02884"/>
    </source>
</evidence>
<evidence type="ECO:0000256" key="5">
    <source>
        <dbReference type="SAM" id="SignalP"/>
    </source>
</evidence>
<organism evidence="9 10">
    <name type="scientific">Vibrio sinensis</name>
    <dbReference type="NCBI Taxonomy" id="2302434"/>
    <lineage>
        <taxon>Bacteria</taxon>
        <taxon>Pseudomonadati</taxon>
        <taxon>Pseudomonadota</taxon>
        <taxon>Gammaproteobacteria</taxon>
        <taxon>Vibrionales</taxon>
        <taxon>Vibrionaceae</taxon>
        <taxon>Vibrio</taxon>
    </lineage>
</organism>
<dbReference type="InterPro" id="IPR038970">
    <property type="entry name" value="Lyase_8"/>
</dbReference>
<dbReference type="GO" id="GO:0030246">
    <property type="term" value="F:carbohydrate binding"/>
    <property type="evidence" value="ECO:0007669"/>
    <property type="project" value="InterPro"/>
</dbReference>
<feature type="active site" evidence="4">
    <location>
        <position position="281"/>
    </location>
</feature>
<proteinExistence type="inferred from homology"/>
<dbReference type="AlphaFoldDB" id="A0A3A6R1S7"/>
<comment type="caution">
    <text evidence="9">The sequence shown here is derived from an EMBL/GenBank/DDBJ whole genome shotgun (WGS) entry which is preliminary data.</text>
</comment>
<keyword evidence="3" id="KW-0456">Lyase</keyword>
<name>A0A3A6R1S7_9VIBR</name>
<dbReference type="SUPFAM" id="SSF74650">
    <property type="entry name" value="Galactose mutarotase-like"/>
    <property type="match status" value="1"/>
</dbReference>
<dbReference type="InterPro" id="IPR012970">
    <property type="entry name" value="Lyase_8_alpha_N"/>
</dbReference>
<feature type="domain" description="Polysaccharide lyase family 8 central" evidence="6">
    <location>
        <begin position="416"/>
        <end position="666"/>
    </location>
</feature>
<dbReference type="Pfam" id="PF02884">
    <property type="entry name" value="Lyase_8_C"/>
    <property type="match status" value="1"/>
</dbReference>
<sequence>MKTFKFSLIAIALTSIVACGGSGDNPSATLPDVGVTPDTGNQYQQIIAHWNSYFIGDSSTYDSELQNIVDSKDSQVKEWLKSHSLSESGLWSDIKIDVTNESTLGSSLRQTYQRLFTMAMMYKTPTASVYNNNDVKKTIIESMDFLNRNYYNTETEQVGNWHNWQIGIPKEANNILILMNSDFDTDNNKHIIQNYVNATRYFVPSPSEIIIQGKPQSATGANLIDVAQVVLIRSMLSNNADEFSTVIDALVPVIQHVENGDGFYQDGSFIQHKDIAYTGTYGNELLKGLGMIIGSLNANDDVDVTELNKIYPILLQSFKPLFTDGRMMDFVNGRAISRASGQNHKVGHSLLNSIVSFVESAPNKYKQELKSFIKTNIVNDAEQDYFDVVLTTKNYQTARQIVADVDIPVINNIEYHKQFINMDRVVHARNNYTFGIAMHSNRVGNYECINGENLKGWYTGDGMTYLYNSDDQYTNYWVNADPYLMAGTTVVASDYNQLQDCSNQRSEQKKSTQQLIEFAGGVSQNQYGVAGFDFWNAADTLNAKKSWFMFDNEIVALGSAIDNSDSYTVIENRKLIGEQAFSTETSLDKFGIRGELTHISIDANNNYGSINYLVLGADQPTLEKKCRNNNWSDIGTGNGNVGNTCFVESKISHNIRDNYAYIIIPDSDMTNYTNQVDVLMNSRTAHVVRHNDLNILSGNFFDATNIENVIQTYTPMSIFIKETNDELIISVSDPLRTATPIKFELTNASDISEDIDRLVSINNSQIMVNTTNLDGMTYTFKLVKVTQ</sequence>